<dbReference type="Proteomes" id="UP000036681">
    <property type="component" value="Unplaced"/>
</dbReference>
<protein>
    <submittedName>
        <fullName evidence="5">G_PROTEIN_RECEP_F1_2 domain-containing protein</fullName>
    </submittedName>
</protein>
<proteinExistence type="predicted"/>
<accession>A0A0M3HRK0</accession>
<sequence length="198" mass="21170">MRWCGAFLLLFIVTPCEAVNVTCAQATTALQAWATLLLVVPTVINIVSAVFAALTIVQIIRLRRITDGIQSSTNWLTRTAVRASLGPTAKRALMEYARKKPGLEQYVLAPPPVASTDSGPPQDIGSRSLPVACSRCEAAISSTNWLTRTAVRASLGPTAKRALMEYARKKPGLEQYVLAPPPVASTDSGPPQDIGSVR</sequence>
<evidence type="ECO:0000256" key="3">
    <source>
        <dbReference type="SAM" id="SignalP"/>
    </source>
</evidence>
<keyword evidence="4" id="KW-1185">Reference proteome</keyword>
<organism evidence="4 5">
    <name type="scientific">Ascaris lumbricoides</name>
    <name type="common">Giant roundworm</name>
    <dbReference type="NCBI Taxonomy" id="6252"/>
    <lineage>
        <taxon>Eukaryota</taxon>
        <taxon>Metazoa</taxon>
        <taxon>Ecdysozoa</taxon>
        <taxon>Nematoda</taxon>
        <taxon>Chromadorea</taxon>
        <taxon>Rhabditida</taxon>
        <taxon>Spirurina</taxon>
        <taxon>Ascaridomorpha</taxon>
        <taxon>Ascaridoidea</taxon>
        <taxon>Ascarididae</taxon>
        <taxon>Ascaris</taxon>
    </lineage>
</organism>
<evidence type="ECO:0000256" key="2">
    <source>
        <dbReference type="SAM" id="Phobius"/>
    </source>
</evidence>
<evidence type="ECO:0000313" key="4">
    <source>
        <dbReference type="Proteomes" id="UP000036681"/>
    </source>
</evidence>
<dbReference type="AlphaFoldDB" id="A0A0M3HRK0"/>
<dbReference type="WBParaSite" id="ALUE_0000494601-mRNA-1">
    <property type="protein sequence ID" value="ALUE_0000494601-mRNA-1"/>
    <property type="gene ID" value="ALUE_0000494601"/>
</dbReference>
<feature type="signal peptide" evidence="3">
    <location>
        <begin position="1"/>
        <end position="18"/>
    </location>
</feature>
<name>A0A0M3HRK0_ASCLU</name>
<keyword evidence="3" id="KW-0732">Signal</keyword>
<reference evidence="5" key="1">
    <citation type="submission" date="2017-02" db="UniProtKB">
        <authorList>
            <consortium name="WormBaseParasite"/>
        </authorList>
    </citation>
    <scope>IDENTIFICATION</scope>
</reference>
<evidence type="ECO:0000313" key="5">
    <source>
        <dbReference type="WBParaSite" id="ALUE_0000494601-mRNA-1"/>
    </source>
</evidence>
<keyword evidence="2" id="KW-0812">Transmembrane</keyword>
<evidence type="ECO:0000256" key="1">
    <source>
        <dbReference type="SAM" id="MobiDB-lite"/>
    </source>
</evidence>
<keyword evidence="2" id="KW-0472">Membrane</keyword>
<feature type="transmembrane region" description="Helical" evidence="2">
    <location>
        <begin position="34"/>
        <end position="57"/>
    </location>
</feature>
<feature type="region of interest" description="Disordered" evidence="1">
    <location>
        <begin position="178"/>
        <end position="198"/>
    </location>
</feature>
<keyword evidence="2" id="KW-1133">Transmembrane helix</keyword>
<feature type="chain" id="PRO_5005656302" evidence="3">
    <location>
        <begin position="19"/>
        <end position="198"/>
    </location>
</feature>